<dbReference type="GO" id="GO:0046872">
    <property type="term" value="F:metal ion binding"/>
    <property type="evidence" value="ECO:0007669"/>
    <property type="project" value="UniProtKB-KW"/>
</dbReference>
<dbReference type="EMBL" id="DPPF01000005">
    <property type="protein sequence ID" value="HCW92097.1"/>
    <property type="molecule type" value="Genomic_DNA"/>
</dbReference>
<dbReference type="SUPFAM" id="SSF53850">
    <property type="entry name" value="Periplasmic binding protein-like II"/>
    <property type="match status" value="1"/>
</dbReference>
<evidence type="ECO:0000256" key="3">
    <source>
        <dbReference type="PIRSR" id="PIRSR002825-1"/>
    </source>
</evidence>
<evidence type="ECO:0000256" key="1">
    <source>
        <dbReference type="ARBA" id="ARBA00008520"/>
    </source>
</evidence>
<name>A0A3D5Q8D9_FLESI</name>
<organism evidence="5 6">
    <name type="scientific">Flexistipes sinusarabici</name>
    <dbReference type="NCBI Taxonomy" id="2352"/>
    <lineage>
        <taxon>Bacteria</taxon>
        <taxon>Pseudomonadati</taxon>
        <taxon>Deferribacterota</taxon>
        <taxon>Deferribacteres</taxon>
        <taxon>Deferribacterales</taxon>
        <taxon>Flexistipitaceae</taxon>
        <taxon>Flexistipes</taxon>
    </lineage>
</organism>
<dbReference type="Gene3D" id="3.40.190.10">
    <property type="entry name" value="Periplasmic binding protein-like II"/>
    <property type="match status" value="2"/>
</dbReference>
<comment type="similarity">
    <text evidence="1">Belongs to the bacterial solute-binding protein 1 family.</text>
</comment>
<feature type="binding site" evidence="3">
    <location>
        <position position="220"/>
    </location>
    <ligand>
        <name>Fe cation</name>
        <dbReference type="ChEBI" id="CHEBI:24875"/>
    </ligand>
</feature>
<dbReference type="PIRSF" id="PIRSF002825">
    <property type="entry name" value="CfbpA"/>
    <property type="match status" value="1"/>
</dbReference>
<feature type="chain" id="PRO_5017658541" evidence="4">
    <location>
        <begin position="23"/>
        <end position="333"/>
    </location>
</feature>
<dbReference type="Pfam" id="PF13343">
    <property type="entry name" value="SBP_bac_6"/>
    <property type="match status" value="1"/>
</dbReference>
<reference evidence="5 6" key="1">
    <citation type="journal article" date="2018" name="Nat. Biotechnol.">
        <title>A standardized bacterial taxonomy based on genome phylogeny substantially revises the tree of life.</title>
        <authorList>
            <person name="Parks D.H."/>
            <person name="Chuvochina M."/>
            <person name="Waite D.W."/>
            <person name="Rinke C."/>
            <person name="Skarshewski A."/>
            <person name="Chaumeil P.A."/>
            <person name="Hugenholtz P."/>
        </authorList>
    </citation>
    <scope>NUCLEOTIDE SEQUENCE [LARGE SCALE GENOMIC DNA]</scope>
    <source>
        <strain evidence="5">UBA8672</strain>
    </source>
</reference>
<dbReference type="PANTHER" id="PTHR30006:SF15">
    <property type="entry name" value="IRON-UTILIZATION PERIPLASMIC PROTEIN"/>
    <property type="match status" value="1"/>
</dbReference>
<protein>
    <submittedName>
        <fullName evidence="5">Fe(3+) ABC transporter substrate-binding protein</fullName>
    </submittedName>
</protein>
<dbReference type="AlphaFoldDB" id="A0A3D5Q8D9"/>
<feature type="signal peptide" evidence="4">
    <location>
        <begin position="1"/>
        <end position="22"/>
    </location>
</feature>
<evidence type="ECO:0000256" key="4">
    <source>
        <dbReference type="SAM" id="SignalP"/>
    </source>
</evidence>
<keyword evidence="3" id="KW-0408">Iron</keyword>
<dbReference type="InterPro" id="IPR026045">
    <property type="entry name" value="Ferric-bd"/>
</dbReference>
<dbReference type="Proteomes" id="UP000262325">
    <property type="component" value="Unassembled WGS sequence"/>
</dbReference>
<dbReference type="PANTHER" id="PTHR30006">
    <property type="entry name" value="THIAMINE-BINDING PERIPLASMIC PROTEIN-RELATED"/>
    <property type="match status" value="1"/>
</dbReference>
<evidence type="ECO:0000313" key="5">
    <source>
        <dbReference type="EMBL" id="HCW92097.1"/>
    </source>
</evidence>
<accession>A0A3D5Q8D9</accession>
<sequence length="333" mass="37068">MRKFVMLFAAIALFLVETGAYAGGEVVVYSARKEHLIKPLFDQFTKDTGIKVIYTTDKAPVLLQKILAEGKNTRADILMTVDAGNLWHAAEQGVLQPIKSGTLNSNIPEHLKDPKNRWFGLSVRARTIIYDSRDVQPDELSTYADLSNPKWENELCLRTSKKVYNRSLVAMLIAEKGYIETLDIVRGWVNNLAMKPTSGDTKVIEAILAGKCNVGVVNSYYLGRFVDKNGEIPVKIFWANQNSTGTHVNVSGAGVTKYAKNKENAVKLIEWLSGEKAQKIFAELNHEYPANPESKVSKLLAEWGTFKQNVINVSLAGELQDEAIKLMDEAGYK</sequence>
<keyword evidence="3" id="KW-0479">Metal-binding</keyword>
<dbReference type="GO" id="GO:0030288">
    <property type="term" value="C:outer membrane-bounded periplasmic space"/>
    <property type="evidence" value="ECO:0007669"/>
    <property type="project" value="TreeGrafter"/>
</dbReference>
<proteinExistence type="inferred from homology"/>
<comment type="caution">
    <text evidence="5">The sequence shown here is derived from an EMBL/GenBank/DDBJ whole genome shotgun (WGS) entry which is preliminary data.</text>
</comment>
<keyword evidence="2 4" id="KW-0732">Signal</keyword>
<feature type="binding site" evidence="3">
    <location>
        <position position="221"/>
    </location>
    <ligand>
        <name>Fe cation</name>
        <dbReference type="ChEBI" id="CHEBI:24875"/>
    </ligand>
</feature>
<gene>
    <name evidence="5" type="ORF">DHM44_00270</name>
</gene>
<evidence type="ECO:0000256" key="2">
    <source>
        <dbReference type="ARBA" id="ARBA00022729"/>
    </source>
</evidence>
<evidence type="ECO:0000313" key="6">
    <source>
        <dbReference type="Proteomes" id="UP000262325"/>
    </source>
</evidence>